<gene>
    <name evidence="3" type="ORF">AFI02nite_41600</name>
</gene>
<protein>
    <recommendedName>
        <fullName evidence="2">DUF1508 domain-containing protein</fullName>
    </recommendedName>
</protein>
<reference evidence="3 4" key="1">
    <citation type="submission" date="2019-07" db="EMBL/GenBank/DDBJ databases">
        <title>Whole genome shotgun sequence of Aliivibrio fischeri NBRC 101058.</title>
        <authorList>
            <person name="Hosoyama A."/>
            <person name="Uohara A."/>
            <person name="Ohji S."/>
            <person name="Ichikawa N."/>
        </authorList>
    </citation>
    <scope>NUCLEOTIDE SEQUENCE [LARGE SCALE GENOMIC DNA]</scope>
    <source>
        <strain evidence="3 4">NBRC 101058</strain>
    </source>
</reference>
<evidence type="ECO:0000313" key="3">
    <source>
        <dbReference type="EMBL" id="GEK16124.1"/>
    </source>
</evidence>
<organism evidence="3 4">
    <name type="scientific">Aliivibrio fischeri</name>
    <name type="common">Vibrio fischeri</name>
    <dbReference type="NCBI Taxonomy" id="668"/>
    <lineage>
        <taxon>Bacteria</taxon>
        <taxon>Pseudomonadati</taxon>
        <taxon>Pseudomonadota</taxon>
        <taxon>Gammaproteobacteria</taxon>
        <taxon>Vibrionales</taxon>
        <taxon>Vibrionaceae</taxon>
        <taxon>Aliivibrio</taxon>
    </lineage>
</organism>
<dbReference type="Gene3D" id="3.30.160.160">
    <property type="entry name" value="YegP-like"/>
    <property type="match status" value="1"/>
</dbReference>
<proteinExistence type="inferred from homology"/>
<sequence>MDKWDFYKDNAGKWRWTRTASNGAIVGSSSQGYVNKSDCEDNARRHGWNG</sequence>
<evidence type="ECO:0000259" key="2">
    <source>
        <dbReference type="Pfam" id="PF07411"/>
    </source>
</evidence>
<evidence type="ECO:0000256" key="1">
    <source>
        <dbReference type="ARBA" id="ARBA00007576"/>
    </source>
</evidence>
<dbReference type="InterPro" id="IPR010879">
    <property type="entry name" value="DUF1508"/>
</dbReference>
<feature type="domain" description="DUF1508" evidence="2">
    <location>
        <begin position="9"/>
        <end position="41"/>
    </location>
</feature>
<dbReference type="EMBL" id="BJTZ01000070">
    <property type="protein sequence ID" value="GEK16124.1"/>
    <property type="molecule type" value="Genomic_DNA"/>
</dbReference>
<dbReference type="Proteomes" id="UP000321787">
    <property type="component" value="Unassembled WGS sequence"/>
</dbReference>
<accession>A0A510UNC8</accession>
<dbReference type="RefSeq" id="WP_146866868.1">
    <property type="nucleotide sequence ID" value="NZ_BJTZ01000070.1"/>
</dbReference>
<dbReference type="InterPro" id="IPR036913">
    <property type="entry name" value="YegP-like_sf"/>
</dbReference>
<name>A0A510UNC8_ALIFS</name>
<evidence type="ECO:0000313" key="4">
    <source>
        <dbReference type="Proteomes" id="UP000321787"/>
    </source>
</evidence>
<dbReference type="AlphaFoldDB" id="A0A510UNC8"/>
<dbReference type="Pfam" id="PF07411">
    <property type="entry name" value="DUF1508"/>
    <property type="match status" value="1"/>
</dbReference>
<comment type="similarity">
    <text evidence="1">Belongs to the UPF0339 family. Duplicated subfamily.</text>
</comment>
<dbReference type="SUPFAM" id="SSF160113">
    <property type="entry name" value="YegP-like"/>
    <property type="match status" value="1"/>
</dbReference>
<comment type="caution">
    <text evidence="3">The sequence shown here is derived from an EMBL/GenBank/DDBJ whole genome shotgun (WGS) entry which is preliminary data.</text>
</comment>